<evidence type="ECO:0000256" key="4">
    <source>
        <dbReference type="ARBA" id="ARBA00020367"/>
    </source>
</evidence>
<dbReference type="GO" id="GO:0005829">
    <property type="term" value="C:cytosol"/>
    <property type="evidence" value="ECO:0007669"/>
    <property type="project" value="TreeGrafter"/>
</dbReference>
<keyword evidence="16" id="KW-1185">Reference proteome</keyword>
<reference evidence="15 16" key="2">
    <citation type="journal article" date="2012" name="Stand. Genomic Sci.">
        <title>Complete genome sequence of the moderately thermophilic mineral-sulfide-oxidizing firmicute Sulfobacillus acidophilus type strain (NAL(T)).</title>
        <authorList>
            <person name="Anderson I."/>
            <person name="Chertkov O."/>
            <person name="Chen A."/>
            <person name="Saunders E."/>
            <person name="Lapidus A."/>
            <person name="Nolan M."/>
            <person name="Lucas S."/>
            <person name="Hammon N."/>
            <person name="Deshpande S."/>
            <person name="Cheng J.F."/>
            <person name="Han C."/>
            <person name="Tapia R."/>
            <person name="Goodwin L.A."/>
            <person name="Pitluck S."/>
            <person name="Liolios K."/>
            <person name="Pagani I."/>
            <person name="Ivanova N."/>
            <person name="Mikhailova N."/>
            <person name="Pati A."/>
            <person name="Palaniappan K."/>
            <person name="Land M."/>
            <person name="Pan C."/>
            <person name="Rohde M."/>
            <person name="Pukall R."/>
            <person name="Goker M."/>
            <person name="Detter J.C."/>
            <person name="Woyke T."/>
            <person name="Bristow J."/>
            <person name="Eisen J.A."/>
            <person name="Markowitz V."/>
            <person name="Hugenholtz P."/>
            <person name="Kyrpides N.C."/>
            <person name="Klenk H.P."/>
            <person name="Mavromatis K."/>
        </authorList>
    </citation>
    <scope>NUCLEOTIDE SEQUENCE [LARGE SCALE GENOMIC DNA]</scope>
    <source>
        <strain evidence="16">ATCC 700253 / DSM 10332 / NAL</strain>
    </source>
</reference>
<dbReference type="EMBL" id="CP003179">
    <property type="protein sequence ID" value="AEW06132.1"/>
    <property type="molecule type" value="Genomic_DNA"/>
</dbReference>
<dbReference type="HOGENOM" id="CLU_047116_0_0_9"/>
<dbReference type="InterPro" id="IPR016188">
    <property type="entry name" value="PurM-like_N"/>
</dbReference>
<dbReference type="GO" id="GO:0005524">
    <property type="term" value="F:ATP binding"/>
    <property type="evidence" value="ECO:0007669"/>
    <property type="project" value="UniProtKB-KW"/>
</dbReference>
<evidence type="ECO:0000259" key="13">
    <source>
        <dbReference type="Pfam" id="PF00586"/>
    </source>
</evidence>
<evidence type="ECO:0000313" key="16">
    <source>
        <dbReference type="Proteomes" id="UP000005439"/>
    </source>
</evidence>
<dbReference type="EC" id="6.3.3.1" evidence="3 12"/>
<keyword evidence="6 12" id="KW-0547">Nucleotide-binding</keyword>
<evidence type="ECO:0000256" key="12">
    <source>
        <dbReference type="HAMAP-Rule" id="MF_00741"/>
    </source>
</evidence>
<dbReference type="UniPathway" id="UPA00074">
    <property type="reaction ID" value="UER00129"/>
</dbReference>
<dbReference type="AlphaFoldDB" id="G8TXD0"/>
<dbReference type="NCBIfam" id="TIGR00878">
    <property type="entry name" value="purM"/>
    <property type="match status" value="1"/>
</dbReference>
<dbReference type="SUPFAM" id="SSF56042">
    <property type="entry name" value="PurM C-terminal domain-like"/>
    <property type="match status" value="1"/>
</dbReference>
<dbReference type="GO" id="GO:0046084">
    <property type="term" value="P:adenine biosynthetic process"/>
    <property type="evidence" value="ECO:0007669"/>
    <property type="project" value="TreeGrafter"/>
</dbReference>
<dbReference type="Proteomes" id="UP000005439">
    <property type="component" value="Chromosome"/>
</dbReference>
<name>G8TXD0_SULAD</name>
<evidence type="ECO:0000256" key="6">
    <source>
        <dbReference type="ARBA" id="ARBA00022741"/>
    </source>
</evidence>
<comment type="similarity">
    <text evidence="2 12">Belongs to the AIR synthase family.</text>
</comment>
<dbReference type="InterPro" id="IPR004733">
    <property type="entry name" value="PurM_cligase"/>
</dbReference>
<accession>G8TXD0</accession>
<dbReference type="SUPFAM" id="SSF55326">
    <property type="entry name" value="PurM N-terminal domain-like"/>
    <property type="match status" value="1"/>
</dbReference>
<dbReference type="KEGG" id="sap:Sulac_2670"/>
<evidence type="ECO:0000256" key="3">
    <source>
        <dbReference type="ARBA" id="ARBA00013047"/>
    </source>
</evidence>
<dbReference type="InterPro" id="IPR036676">
    <property type="entry name" value="PurM-like_C_sf"/>
</dbReference>
<organism evidence="15 16">
    <name type="scientific">Sulfobacillus acidophilus (strain ATCC 700253 / DSM 10332 / NAL)</name>
    <dbReference type="NCBI Taxonomy" id="679936"/>
    <lineage>
        <taxon>Bacteria</taxon>
        <taxon>Bacillati</taxon>
        <taxon>Bacillota</taxon>
        <taxon>Clostridia</taxon>
        <taxon>Eubacteriales</taxon>
        <taxon>Clostridiales Family XVII. Incertae Sedis</taxon>
        <taxon>Sulfobacillus</taxon>
    </lineage>
</organism>
<dbReference type="GO" id="GO:0006189">
    <property type="term" value="P:'de novo' IMP biosynthetic process"/>
    <property type="evidence" value="ECO:0007669"/>
    <property type="project" value="UniProtKB-UniRule"/>
</dbReference>
<dbReference type="Pfam" id="PF02769">
    <property type="entry name" value="AIRS_C"/>
    <property type="match status" value="1"/>
</dbReference>
<comment type="pathway">
    <text evidence="1 12">Purine metabolism; IMP biosynthesis via de novo pathway; 5-amino-1-(5-phospho-D-ribosyl)imidazole from N(2)-formyl-N(1)-(5-phospho-D-ribosyl)glycinamide: step 2/2.</text>
</comment>
<evidence type="ECO:0000256" key="11">
    <source>
        <dbReference type="ARBA" id="ARBA00049057"/>
    </source>
</evidence>
<dbReference type="CDD" id="cd02196">
    <property type="entry name" value="PurM"/>
    <property type="match status" value="1"/>
</dbReference>
<evidence type="ECO:0000256" key="9">
    <source>
        <dbReference type="ARBA" id="ARBA00032931"/>
    </source>
</evidence>
<evidence type="ECO:0000313" key="15">
    <source>
        <dbReference type="EMBL" id="AEW06132.1"/>
    </source>
</evidence>
<dbReference type="GO" id="GO:0004637">
    <property type="term" value="F:phosphoribosylamine-glycine ligase activity"/>
    <property type="evidence" value="ECO:0007669"/>
    <property type="project" value="TreeGrafter"/>
</dbReference>
<sequence>MAGEEWTYERAGVSIDRGDQAVRRIRQLVGQTRRPEVVEDVGGFAGVFRLPGTDLVAGADGVGSKILIAEALGEYRTIGIDLVAMNVNDILAAGAEPLFFLDYIATGHVDPDVIGDLVAGMVEGCRQAGCALLGGETAEMPDVYGTHHDLAGFAVGRRVHSPRRAPAVGDKIFGVASSGFHSNGYQLVRKLVESQTLSYEDPWPRSDAARLGDQLLTPTRIYVPWVLPLLPGDSPILAMAHITGGGLVENLPRTLGGLGAVLDPAAWPVPDLMREVARWGNLSFAETARTFNVGIGFTLVVSEEDVSALQKAWPDTAPPLYLIGDVRQEPGVGWR</sequence>
<feature type="domain" description="PurM-like N-terminal" evidence="13">
    <location>
        <begin position="45"/>
        <end position="157"/>
    </location>
</feature>
<dbReference type="GO" id="GO:0004641">
    <property type="term" value="F:phosphoribosylformylglycinamidine cyclo-ligase activity"/>
    <property type="evidence" value="ECO:0007669"/>
    <property type="project" value="UniProtKB-UniRule"/>
</dbReference>
<keyword evidence="12" id="KW-0963">Cytoplasm</keyword>
<evidence type="ECO:0000256" key="10">
    <source>
        <dbReference type="ARBA" id="ARBA00033093"/>
    </source>
</evidence>
<dbReference type="PATRIC" id="fig|679936.5.peg.2763"/>
<gene>
    <name evidence="12" type="primary">purM</name>
    <name evidence="15" type="ordered locus">Sulac_2670</name>
</gene>
<protein>
    <recommendedName>
        <fullName evidence="4 12">Phosphoribosylformylglycinamidine cyclo-ligase</fullName>
        <ecNumber evidence="3 12">6.3.3.1</ecNumber>
    </recommendedName>
    <alternativeName>
        <fullName evidence="9 12">AIR synthase</fullName>
    </alternativeName>
    <alternativeName>
        <fullName evidence="10 12">AIRS</fullName>
    </alternativeName>
    <alternativeName>
        <fullName evidence="8 12">Phosphoribosyl-aminoimidazole synthetase</fullName>
    </alternativeName>
</protein>
<dbReference type="Gene3D" id="3.30.1330.10">
    <property type="entry name" value="PurM-like, N-terminal domain"/>
    <property type="match status" value="1"/>
</dbReference>
<evidence type="ECO:0000256" key="1">
    <source>
        <dbReference type="ARBA" id="ARBA00004686"/>
    </source>
</evidence>
<dbReference type="STRING" id="679936.Sulac_2670"/>
<evidence type="ECO:0000256" key="2">
    <source>
        <dbReference type="ARBA" id="ARBA00010280"/>
    </source>
</evidence>
<dbReference type="InterPro" id="IPR010918">
    <property type="entry name" value="PurM-like_C_dom"/>
</dbReference>
<keyword evidence="5 12" id="KW-0436">Ligase</keyword>
<dbReference type="PANTHER" id="PTHR10520">
    <property type="entry name" value="TRIFUNCTIONAL PURINE BIOSYNTHETIC PROTEIN ADENOSINE-3-RELATED"/>
    <property type="match status" value="1"/>
</dbReference>
<evidence type="ECO:0000256" key="8">
    <source>
        <dbReference type="ARBA" id="ARBA00031908"/>
    </source>
</evidence>
<dbReference type="HAMAP" id="MF_00741">
    <property type="entry name" value="AIRS"/>
    <property type="match status" value="1"/>
</dbReference>
<evidence type="ECO:0000259" key="14">
    <source>
        <dbReference type="Pfam" id="PF02769"/>
    </source>
</evidence>
<comment type="subcellular location">
    <subcellularLocation>
        <location evidence="12">Cytoplasm</location>
    </subcellularLocation>
</comment>
<keyword evidence="12" id="KW-0658">Purine biosynthesis</keyword>
<keyword evidence="7 12" id="KW-0067">ATP-binding</keyword>
<feature type="domain" description="PurM-like C-terminal" evidence="14">
    <location>
        <begin position="168"/>
        <end position="330"/>
    </location>
</feature>
<dbReference type="PANTHER" id="PTHR10520:SF12">
    <property type="entry name" value="TRIFUNCTIONAL PURINE BIOSYNTHETIC PROTEIN ADENOSINE-3"/>
    <property type="match status" value="1"/>
</dbReference>
<evidence type="ECO:0000256" key="7">
    <source>
        <dbReference type="ARBA" id="ARBA00022840"/>
    </source>
</evidence>
<proteinExistence type="inferred from homology"/>
<dbReference type="Pfam" id="PF00586">
    <property type="entry name" value="AIRS"/>
    <property type="match status" value="1"/>
</dbReference>
<dbReference type="InterPro" id="IPR036921">
    <property type="entry name" value="PurM-like_N_sf"/>
</dbReference>
<reference evidence="16" key="1">
    <citation type="submission" date="2011-12" db="EMBL/GenBank/DDBJ databases">
        <title>The complete genome of chromosome of Sulfobacillus acidophilus DSM 10332.</title>
        <authorList>
            <person name="Lucas S."/>
            <person name="Han J."/>
            <person name="Lapidus A."/>
            <person name="Bruce D."/>
            <person name="Goodwin L."/>
            <person name="Pitluck S."/>
            <person name="Peters L."/>
            <person name="Kyrpides N."/>
            <person name="Mavromatis K."/>
            <person name="Ivanova N."/>
            <person name="Mikhailova N."/>
            <person name="Chertkov O."/>
            <person name="Saunders E."/>
            <person name="Detter J.C."/>
            <person name="Tapia R."/>
            <person name="Han C."/>
            <person name="Land M."/>
            <person name="Hauser L."/>
            <person name="Markowitz V."/>
            <person name="Cheng J.-F."/>
            <person name="Hugenholtz P."/>
            <person name="Woyke T."/>
            <person name="Wu D."/>
            <person name="Pukall R."/>
            <person name="Gehrich-Schroeter G."/>
            <person name="Schneider S."/>
            <person name="Klenk H.-P."/>
            <person name="Eisen J.A."/>
        </authorList>
    </citation>
    <scope>NUCLEOTIDE SEQUENCE [LARGE SCALE GENOMIC DNA]</scope>
    <source>
        <strain evidence="16">ATCC 700253 / DSM 10332 / NAL</strain>
    </source>
</reference>
<evidence type="ECO:0000256" key="5">
    <source>
        <dbReference type="ARBA" id="ARBA00022598"/>
    </source>
</evidence>
<comment type="catalytic activity">
    <reaction evidence="11 12">
        <text>2-formamido-N(1)-(5-O-phospho-beta-D-ribosyl)acetamidine + ATP = 5-amino-1-(5-phospho-beta-D-ribosyl)imidazole + ADP + phosphate + H(+)</text>
        <dbReference type="Rhea" id="RHEA:23032"/>
        <dbReference type="ChEBI" id="CHEBI:15378"/>
        <dbReference type="ChEBI" id="CHEBI:30616"/>
        <dbReference type="ChEBI" id="CHEBI:43474"/>
        <dbReference type="ChEBI" id="CHEBI:137981"/>
        <dbReference type="ChEBI" id="CHEBI:147287"/>
        <dbReference type="ChEBI" id="CHEBI:456216"/>
        <dbReference type="EC" id="6.3.3.1"/>
    </reaction>
</comment>
<dbReference type="Gene3D" id="3.90.650.10">
    <property type="entry name" value="PurM-like C-terminal domain"/>
    <property type="match status" value="1"/>
</dbReference>